<dbReference type="InterPro" id="IPR005135">
    <property type="entry name" value="Endo/exonuclease/phosphatase"/>
</dbReference>
<keyword evidence="2" id="KW-0255">Endonuclease</keyword>
<proteinExistence type="predicted"/>
<keyword evidence="3" id="KW-1185">Reference proteome</keyword>
<organism evidence="2 3">
    <name type="scientific">Streptomyces kaniharaensis</name>
    <dbReference type="NCBI Taxonomy" id="212423"/>
    <lineage>
        <taxon>Bacteria</taxon>
        <taxon>Bacillati</taxon>
        <taxon>Actinomycetota</taxon>
        <taxon>Actinomycetes</taxon>
        <taxon>Kitasatosporales</taxon>
        <taxon>Streptomycetaceae</taxon>
        <taxon>Streptomyces</taxon>
    </lineage>
</organism>
<dbReference type="AlphaFoldDB" id="A0A6N7L2Q9"/>
<dbReference type="RefSeq" id="WP_153471678.1">
    <property type="nucleotide sequence ID" value="NZ_WBOF01000007.1"/>
</dbReference>
<feature type="domain" description="Endonuclease/exonuclease/phosphatase" evidence="1">
    <location>
        <begin position="29"/>
        <end position="265"/>
    </location>
</feature>
<dbReference type="Gene3D" id="3.60.10.10">
    <property type="entry name" value="Endonuclease/exonuclease/phosphatase"/>
    <property type="match status" value="1"/>
</dbReference>
<keyword evidence="2" id="KW-0540">Nuclease</keyword>
<dbReference type="OrthoDB" id="3481322at2"/>
<dbReference type="Pfam" id="PF03372">
    <property type="entry name" value="Exo_endo_phos"/>
    <property type="match status" value="1"/>
</dbReference>
<dbReference type="SUPFAM" id="SSF56219">
    <property type="entry name" value="DNase I-like"/>
    <property type="match status" value="1"/>
</dbReference>
<dbReference type="GO" id="GO:0004527">
    <property type="term" value="F:exonuclease activity"/>
    <property type="evidence" value="ECO:0007669"/>
    <property type="project" value="UniProtKB-KW"/>
</dbReference>
<gene>
    <name evidence="2" type="ORF">F7Q99_38320</name>
</gene>
<reference evidence="2 3" key="1">
    <citation type="submission" date="2019-09" db="EMBL/GenBank/DDBJ databases">
        <title>Genome Sequences of Streptomyces kaniharaensis ATCC 21070.</title>
        <authorList>
            <person name="Zhu W."/>
            <person name="De Crecy-Lagard V."/>
            <person name="Richards N.G."/>
        </authorList>
    </citation>
    <scope>NUCLEOTIDE SEQUENCE [LARGE SCALE GENOMIC DNA]</scope>
    <source>
        <strain evidence="2 3">SF-557</strain>
    </source>
</reference>
<dbReference type="InterPro" id="IPR036691">
    <property type="entry name" value="Endo/exonu/phosph_ase_sf"/>
</dbReference>
<sequence>MILTIAIQNLQRGGLLDADGGHEDRWPLLAKRLAAVEPDLVLLQEAEGWETAGHRQLVRAERDLGMDGLIAPSRSGRGTALLYRRETLGRRIAWNTDYTADEMHHGFGVAGFDIGLPAPLAVASIHLTPYSADKAVTEADFAASRAYRHGPYCILGGDINYPPAAGPDPAWDRMRPYNRGTRTLLTDPALGRQSGPVPDRRVAWKLAANGLNDAAWHLYQQTGNEALLHRTGADDRIDQLWVSAPLAPAIVSYALLDTPADASDHHGLVVVLDTDLIDTSQPWAYR</sequence>
<comment type="caution">
    <text evidence="2">The sequence shown here is derived from an EMBL/GenBank/DDBJ whole genome shotgun (WGS) entry which is preliminary data.</text>
</comment>
<keyword evidence="2" id="KW-0269">Exonuclease</keyword>
<dbReference type="EMBL" id="WBOF01000007">
    <property type="protein sequence ID" value="MQS17891.1"/>
    <property type="molecule type" value="Genomic_DNA"/>
</dbReference>
<name>A0A6N7L2Q9_9ACTN</name>
<evidence type="ECO:0000313" key="2">
    <source>
        <dbReference type="EMBL" id="MQS17891.1"/>
    </source>
</evidence>
<evidence type="ECO:0000313" key="3">
    <source>
        <dbReference type="Proteomes" id="UP000450000"/>
    </source>
</evidence>
<accession>A0A6N7L2Q9</accession>
<protein>
    <submittedName>
        <fullName evidence="2">Endonuclease/exonuclease/phosphatase family protein</fullName>
    </submittedName>
</protein>
<dbReference type="Proteomes" id="UP000450000">
    <property type="component" value="Unassembled WGS sequence"/>
</dbReference>
<keyword evidence="2" id="KW-0378">Hydrolase</keyword>
<evidence type="ECO:0000259" key="1">
    <source>
        <dbReference type="Pfam" id="PF03372"/>
    </source>
</evidence>
<dbReference type="GO" id="GO:0004519">
    <property type="term" value="F:endonuclease activity"/>
    <property type="evidence" value="ECO:0007669"/>
    <property type="project" value="UniProtKB-KW"/>
</dbReference>